<evidence type="ECO:0000259" key="2">
    <source>
        <dbReference type="Pfam" id="PF04909"/>
    </source>
</evidence>
<dbReference type="InterPro" id="IPR006680">
    <property type="entry name" value="Amidohydro-rel"/>
</dbReference>
<dbReference type="GO" id="GO:0019748">
    <property type="term" value="P:secondary metabolic process"/>
    <property type="evidence" value="ECO:0007669"/>
    <property type="project" value="TreeGrafter"/>
</dbReference>
<dbReference type="GO" id="GO:0016787">
    <property type="term" value="F:hydrolase activity"/>
    <property type="evidence" value="ECO:0007669"/>
    <property type="project" value="InterPro"/>
</dbReference>
<dbReference type="Pfam" id="PF04909">
    <property type="entry name" value="Amidohydro_2"/>
    <property type="match status" value="1"/>
</dbReference>
<reference evidence="3" key="1">
    <citation type="journal article" date="2014" name="Int. J. Syst. Evol. Microbiol.">
        <title>Complete genome sequence of Corynebacterium casei LMG S-19264T (=DSM 44701T), isolated from a smear-ripened cheese.</title>
        <authorList>
            <consortium name="US DOE Joint Genome Institute (JGI-PGF)"/>
            <person name="Walter F."/>
            <person name="Albersmeier A."/>
            <person name="Kalinowski J."/>
            <person name="Ruckert C."/>
        </authorList>
    </citation>
    <scope>NUCLEOTIDE SEQUENCE</scope>
    <source>
        <strain evidence="3">JCM 3172</strain>
    </source>
</reference>
<evidence type="ECO:0000313" key="4">
    <source>
        <dbReference type="Proteomes" id="UP000619486"/>
    </source>
</evidence>
<evidence type="ECO:0000256" key="1">
    <source>
        <dbReference type="ARBA" id="ARBA00023239"/>
    </source>
</evidence>
<name>A0A918H4B9_9ACTN</name>
<dbReference type="InterPro" id="IPR032466">
    <property type="entry name" value="Metal_Hydrolase"/>
</dbReference>
<organism evidence="3 4">
    <name type="scientific">Streptomyces purpureus</name>
    <dbReference type="NCBI Taxonomy" id="1951"/>
    <lineage>
        <taxon>Bacteria</taxon>
        <taxon>Bacillati</taxon>
        <taxon>Actinomycetota</taxon>
        <taxon>Actinomycetes</taxon>
        <taxon>Kitasatosporales</taxon>
        <taxon>Streptomycetaceae</taxon>
        <taxon>Streptomyces</taxon>
    </lineage>
</organism>
<dbReference type="RefSeq" id="WP_189202264.1">
    <property type="nucleotide sequence ID" value="NZ_BMQQ01000011.1"/>
</dbReference>
<feature type="domain" description="Amidohydrolase-related" evidence="2">
    <location>
        <begin position="8"/>
        <end position="313"/>
    </location>
</feature>
<dbReference type="EMBL" id="BMQQ01000011">
    <property type="protein sequence ID" value="GGT36395.1"/>
    <property type="molecule type" value="Genomic_DNA"/>
</dbReference>
<sequence>MSARPWLIDIHHHAMPDTFARALPSGVPLPGVDYPAWTADRSLEVMDRNAIAASVLSITAPGIHFGDAGATRRVAREVNESFAGIVAEHPTRFGAFAVLPLPDPAASKEELAYALDELKLDGVGLFSSYGDRYLGDPEFEPVLAELAERGVPVHVHPMSPPAKDVRSFDLPPSLYDFVFETTRTVASLLFNGVLDRLPDLKLILSHAGGSVPFLAKRLTYGPTIGAHLKDRQPADLIGSLRRLHYDTAMSANEFALPTLDRLVDPTRILFGSDFPFMKQPEVAESVAGILAHPGWNDEQRLLVERGNALRLFPGLARRLTAAEGNTR</sequence>
<dbReference type="Proteomes" id="UP000619486">
    <property type="component" value="Unassembled WGS sequence"/>
</dbReference>
<keyword evidence="4" id="KW-1185">Reference proteome</keyword>
<dbReference type="PANTHER" id="PTHR21240:SF28">
    <property type="entry name" value="ISO-OROTATE DECARBOXYLASE (EUROFUNG)"/>
    <property type="match status" value="1"/>
</dbReference>
<dbReference type="PANTHER" id="PTHR21240">
    <property type="entry name" value="2-AMINO-3-CARBOXYLMUCONATE-6-SEMIALDEHYDE DECARBOXYLASE"/>
    <property type="match status" value="1"/>
</dbReference>
<reference evidence="3" key="2">
    <citation type="submission" date="2020-09" db="EMBL/GenBank/DDBJ databases">
        <authorList>
            <person name="Sun Q."/>
            <person name="Ohkuma M."/>
        </authorList>
    </citation>
    <scope>NUCLEOTIDE SEQUENCE</scope>
    <source>
        <strain evidence="3">JCM 3172</strain>
    </source>
</reference>
<dbReference type="Gene3D" id="3.20.20.140">
    <property type="entry name" value="Metal-dependent hydrolases"/>
    <property type="match status" value="1"/>
</dbReference>
<keyword evidence="1" id="KW-0456">Lyase</keyword>
<dbReference type="CDD" id="cd01292">
    <property type="entry name" value="metallo-dependent_hydrolases"/>
    <property type="match status" value="1"/>
</dbReference>
<comment type="caution">
    <text evidence="3">The sequence shown here is derived from an EMBL/GenBank/DDBJ whole genome shotgun (WGS) entry which is preliminary data.</text>
</comment>
<dbReference type="SUPFAM" id="SSF51556">
    <property type="entry name" value="Metallo-dependent hydrolases"/>
    <property type="match status" value="1"/>
</dbReference>
<dbReference type="GO" id="GO:0016831">
    <property type="term" value="F:carboxy-lyase activity"/>
    <property type="evidence" value="ECO:0007669"/>
    <property type="project" value="InterPro"/>
</dbReference>
<evidence type="ECO:0000313" key="3">
    <source>
        <dbReference type="EMBL" id="GGT36395.1"/>
    </source>
</evidence>
<dbReference type="AlphaFoldDB" id="A0A918H4B9"/>
<dbReference type="InterPro" id="IPR032465">
    <property type="entry name" value="ACMSD"/>
</dbReference>
<gene>
    <name evidence="3" type="ORF">GCM10014713_32590</name>
</gene>
<dbReference type="GO" id="GO:0005737">
    <property type="term" value="C:cytoplasm"/>
    <property type="evidence" value="ECO:0007669"/>
    <property type="project" value="TreeGrafter"/>
</dbReference>
<proteinExistence type="predicted"/>
<accession>A0A918H4B9</accession>
<protein>
    <submittedName>
        <fullName evidence="3">Amidohydrolase</fullName>
    </submittedName>
</protein>